<dbReference type="SMART" id="SM01235">
    <property type="entry name" value="Haem_bd"/>
    <property type="match status" value="1"/>
</dbReference>
<proteinExistence type="predicted"/>
<feature type="transmembrane region" description="Helical" evidence="1">
    <location>
        <begin position="39"/>
        <end position="60"/>
    </location>
</feature>
<evidence type="ECO:0000256" key="1">
    <source>
        <dbReference type="SAM" id="Phobius"/>
    </source>
</evidence>
<feature type="transmembrane region" description="Helical" evidence="1">
    <location>
        <begin position="72"/>
        <end position="92"/>
    </location>
</feature>
<keyword evidence="1" id="KW-0812">Transmembrane</keyword>
<reference evidence="3" key="1">
    <citation type="submission" date="2020-05" db="EMBL/GenBank/DDBJ databases">
        <authorList>
            <person name="Chiriac C."/>
            <person name="Salcher M."/>
            <person name="Ghai R."/>
            <person name="Kavagutti S V."/>
        </authorList>
    </citation>
    <scope>NUCLEOTIDE SEQUENCE</scope>
</reference>
<feature type="transmembrane region" description="Helical" evidence="1">
    <location>
        <begin position="12"/>
        <end position="33"/>
    </location>
</feature>
<accession>A0A6J6KPN5</accession>
<dbReference type="AlphaFoldDB" id="A0A6J6KPN5"/>
<gene>
    <name evidence="3" type="ORF">UFOPK2166_00764</name>
</gene>
<dbReference type="InterPro" id="IPR025992">
    <property type="entry name" value="Haem-bd"/>
</dbReference>
<feature type="domain" description="Haem-binding" evidence="2">
    <location>
        <begin position="81"/>
        <end position="210"/>
    </location>
</feature>
<keyword evidence="1" id="KW-1133">Transmembrane helix</keyword>
<keyword evidence="1" id="KW-0472">Membrane</keyword>
<name>A0A6J6KPN5_9ZZZZ</name>
<organism evidence="3">
    <name type="scientific">freshwater metagenome</name>
    <dbReference type="NCBI Taxonomy" id="449393"/>
    <lineage>
        <taxon>unclassified sequences</taxon>
        <taxon>metagenomes</taxon>
        <taxon>ecological metagenomes</taxon>
    </lineage>
</organism>
<sequence>MNFRRLLDIAQSLKVSLVVVGVLSIAFLIFSLLVGMPPIGYVLIVGFVAVPTLLYVGRSIRADTNKLTDARFLLVLCASILVMLPVIQAVPYGRAHSNPPITGEPQWSSPRTRELMARACFGCHSNEVEYPSYASVAPISWVVEAHVAEGREKVNYSEFDQRQRGADETIEVIQEGSMPPAYYTRFGRHPEAKLTSAELQELIDGLRATPGLSED</sequence>
<evidence type="ECO:0000259" key="2">
    <source>
        <dbReference type="SMART" id="SM01235"/>
    </source>
</evidence>
<evidence type="ECO:0000313" key="3">
    <source>
        <dbReference type="EMBL" id="CAB4650154.1"/>
    </source>
</evidence>
<dbReference type="EMBL" id="CAEZWB010000091">
    <property type="protein sequence ID" value="CAB4650154.1"/>
    <property type="molecule type" value="Genomic_DNA"/>
</dbReference>
<protein>
    <submittedName>
        <fullName evidence="3">Unannotated protein</fullName>
    </submittedName>
</protein>
<dbReference type="Pfam" id="PF14376">
    <property type="entry name" value="Haem_bd"/>
    <property type="match status" value="1"/>
</dbReference>